<name>A0AAV4JL67_9GAST</name>
<dbReference type="Proteomes" id="UP000762676">
    <property type="component" value="Unassembled WGS sequence"/>
</dbReference>
<sequence length="164" mass="18490">MHNRLRTKHAKAAYYMHIQENSGNLLYASDRNEVGTADYLVLHCSKTNLEGHYRTIQAAGVNSVAWVDNSKLELACKVNQVKPKWTEVDCLLQGPDDFSGELDLVPQHTEFTQRSDRVHTEITDHRAPWLSDDHKKDGGCCEDSDVVGQSCDTSCLPICFPLSW</sequence>
<keyword evidence="2" id="KW-1185">Reference proteome</keyword>
<gene>
    <name evidence="1" type="ORF">ElyMa_001599600</name>
</gene>
<reference evidence="1 2" key="1">
    <citation type="journal article" date="2021" name="Elife">
        <title>Chloroplast acquisition without the gene transfer in kleptoplastic sea slugs, Plakobranchus ocellatus.</title>
        <authorList>
            <person name="Maeda T."/>
            <person name="Takahashi S."/>
            <person name="Yoshida T."/>
            <person name="Shimamura S."/>
            <person name="Takaki Y."/>
            <person name="Nagai Y."/>
            <person name="Toyoda A."/>
            <person name="Suzuki Y."/>
            <person name="Arimoto A."/>
            <person name="Ishii H."/>
            <person name="Satoh N."/>
            <person name="Nishiyama T."/>
            <person name="Hasebe M."/>
            <person name="Maruyama T."/>
            <person name="Minagawa J."/>
            <person name="Obokata J."/>
            <person name="Shigenobu S."/>
        </authorList>
    </citation>
    <scope>NUCLEOTIDE SEQUENCE [LARGE SCALE GENOMIC DNA]</scope>
</reference>
<organism evidence="1 2">
    <name type="scientific">Elysia marginata</name>
    <dbReference type="NCBI Taxonomy" id="1093978"/>
    <lineage>
        <taxon>Eukaryota</taxon>
        <taxon>Metazoa</taxon>
        <taxon>Spiralia</taxon>
        <taxon>Lophotrochozoa</taxon>
        <taxon>Mollusca</taxon>
        <taxon>Gastropoda</taxon>
        <taxon>Heterobranchia</taxon>
        <taxon>Euthyneura</taxon>
        <taxon>Panpulmonata</taxon>
        <taxon>Sacoglossa</taxon>
        <taxon>Placobranchoidea</taxon>
        <taxon>Plakobranchidae</taxon>
        <taxon>Elysia</taxon>
    </lineage>
</organism>
<accession>A0AAV4JL67</accession>
<protein>
    <submittedName>
        <fullName evidence="1">Uncharacterized protein</fullName>
    </submittedName>
</protein>
<dbReference type="AlphaFoldDB" id="A0AAV4JL67"/>
<comment type="caution">
    <text evidence="1">The sequence shown here is derived from an EMBL/GenBank/DDBJ whole genome shotgun (WGS) entry which is preliminary data.</text>
</comment>
<evidence type="ECO:0000313" key="2">
    <source>
        <dbReference type="Proteomes" id="UP000762676"/>
    </source>
</evidence>
<proteinExistence type="predicted"/>
<dbReference type="EMBL" id="BMAT01003206">
    <property type="protein sequence ID" value="GFS21717.1"/>
    <property type="molecule type" value="Genomic_DNA"/>
</dbReference>
<evidence type="ECO:0000313" key="1">
    <source>
        <dbReference type="EMBL" id="GFS21717.1"/>
    </source>
</evidence>